<feature type="region of interest" description="Disordered" evidence="1">
    <location>
        <begin position="1"/>
        <end position="22"/>
    </location>
</feature>
<comment type="caution">
    <text evidence="3">The sequence shown here is derived from an EMBL/GenBank/DDBJ whole genome shotgun (WGS) entry which is preliminary data.</text>
</comment>
<dbReference type="AlphaFoldDB" id="A0A6L5GB09"/>
<keyword evidence="2" id="KW-0472">Membrane</keyword>
<evidence type="ECO:0008006" key="5">
    <source>
        <dbReference type="Google" id="ProtNLM"/>
    </source>
</evidence>
<accession>A0A6L5GB09</accession>
<dbReference type="Gene3D" id="2.60.40.1120">
    <property type="entry name" value="Carboxypeptidase-like, regulatory domain"/>
    <property type="match status" value="1"/>
</dbReference>
<dbReference type="Pfam" id="PF13620">
    <property type="entry name" value="CarboxypepD_reg"/>
    <property type="match status" value="1"/>
</dbReference>
<feature type="compositionally biased region" description="Gly residues" evidence="1">
    <location>
        <begin position="575"/>
        <end position="589"/>
    </location>
</feature>
<evidence type="ECO:0000313" key="4">
    <source>
        <dbReference type="Proteomes" id="UP000477750"/>
    </source>
</evidence>
<evidence type="ECO:0000256" key="2">
    <source>
        <dbReference type="SAM" id="Phobius"/>
    </source>
</evidence>
<dbReference type="EMBL" id="WIAO01000017">
    <property type="protein sequence ID" value="MQM26776.1"/>
    <property type="molecule type" value="Genomic_DNA"/>
</dbReference>
<feature type="region of interest" description="Disordered" evidence="1">
    <location>
        <begin position="250"/>
        <end position="296"/>
    </location>
</feature>
<feature type="compositionally biased region" description="Polar residues" evidence="1">
    <location>
        <begin position="436"/>
        <end position="450"/>
    </location>
</feature>
<dbReference type="Proteomes" id="UP000477750">
    <property type="component" value="Unassembled WGS sequence"/>
</dbReference>
<feature type="compositionally biased region" description="Basic and acidic residues" evidence="1">
    <location>
        <begin position="653"/>
        <end position="673"/>
    </location>
</feature>
<keyword evidence="4" id="KW-1185">Reference proteome</keyword>
<reference evidence="3 4" key="1">
    <citation type="submission" date="2019-10" db="EMBL/GenBank/DDBJ databases">
        <title>Glycomyces albidus sp. nov., a novel actinomycete isolated from rhizosphere soil of wheat (Triticum aestivum L.).</title>
        <authorList>
            <person name="Qian L."/>
        </authorList>
    </citation>
    <scope>NUCLEOTIDE SEQUENCE [LARGE SCALE GENOMIC DNA]</scope>
    <source>
        <strain evidence="3 4">NEAU-7082</strain>
    </source>
</reference>
<dbReference type="InterPro" id="IPR008969">
    <property type="entry name" value="CarboxyPept-like_regulatory"/>
</dbReference>
<gene>
    <name evidence="3" type="ORF">GFD30_14530</name>
</gene>
<protein>
    <recommendedName>
        <fullName evidence="5">Carboxypeptidase regulatory-like domain-containing protein</fullName>
    </recommendedName>
</protein>
<keyword evidence="2" id="KW-1133">Transmembrane helix</keyword>
<organism evidence="3 4">
    <name type="scientific">Glycomyces albidus</name>
    <dbReference type="NCBI Taxonomy" id="2656774"/>
    <lineage>
        <taxon>Bacteria</taxon>
        <taxon>Bacillati</taxon>
        <taxon>Actinomycetota</taxon>
        <taxon>Actinomycetes</taxon>
        <taxon>Glycomycetales</taxon>
        <taxon>Glycomycetaceae</taxon>
        <taxon>Glycomyces</taxon>
    </lineage>
</organism>
<dbReference type="SUPFAM" id="SSF49464">
    <property type="entry name" value="Carboxypeptidase regulatory domain-like"/>
    <property type="match status" value="1"/>
</dbReference>
<evidence type="ECO:0000313" key="3">
    <source>
        <dbReference type="EMBL" id="MQM26776.1"/>
    </source>
</evidence>
<feature type="transmembrane region" description="Helical" evidence="2">
    <location>
        <begin position="302"/>
        <end position="324"/>
    </location>
</feature>
<feature type="region of interest" description="Disordered" evidence="1">
    <location>
        <begin position="332"/>
        <end position="673"/>
    </location>
</feature>
<name>A0A6L5GB09_9ACTN</name>
<evidence type="ECO:0000256" key="1">
    <source>
        <dbReference type="SAM" id="MobiDB-lite"/>
    </source>
</evidence>
<dbReference type="RefSeq" id="WP_153025937.1">
    <property type="nucleotide sequence ID" value="NZ_WIAO01000017.1"/>
</dbReference>
<proteinExistence type="predicted"/>
<keyword evidence="2" id="KW-0812">Transmembrane</keyword>
<feature type="compositionally biased region" description="Low complexity" evidence="1">
    <location>
        <begin position="271"/>
        <end position="290"/>
    </location>
</feature>
<sequence length="673" mass="67964">MTVAAEPSGTQSNVPRSRRRRGGGLRARLAGLAAAGGVLLLGVLAFPQAAMAQGQFTAAINNPNPYIDIGGAPAAVSVTLSAAHQDPMGKDADVSAELGGIGDYAYITIQDGGGCTVTGDASVKCEDVPMGQSRTITFLINPYPDSDLPEGQQEMGEFKVRYNGGDTSTNVTVMGHAQNAISQISGKVTSNGEPVAGASVVLEDGEGNEHETETGDDGGFAITGDGNPIAPGDMTMTISKEGFEDKVEEFSVESGEFTRNVTLAQTETEESSAPAPTTEAAPSSEEPASAEPEEDGGISGTLLFLIIIGALLVVGGIVGIVFLLRGGKDDKDDDGESFAPDGPPEHQPTAAQVGTPGVYQAGPAPGSDAPTMIHPGGLVDSAAPTQFGPAYGGDSASTQVMPQGGFGAPPAPGPVGPDGTTILPVVKQPGGPGASDATQIMPQANLSNQPPAAPHGSFGADATRPHPSPTGAFGADPAATRPHPGPTPGAFSDPNATRPHPGATPAGAYSDPAGRPSPSPYGDPGATRPHPAPTPPPAGGMFEPQNPGIAPGPPSEPRYGSPSAPPAGAPQYGPGSAGFGGPSQPGQGYGSHSAPGAPSAPQEPTGYQSQSMRRDPYAPTEQPGGTRPMPQYGSQPRPPAPHGAEPDADPEDPDSRRTERRGWGEWDDRPRSW</sequence>